<accession>A0A6H3FB78</accession>
<dbReference type="GO" id="GO:0006260">
    <property type="term" value="P:DNA replication"/>
    <property type="evidence" value="ECO:0007669"/>
    <property type="project" value="InterPro"/>
</dbReference>
<dbReference type="NCBIfam" id="NF005497">
    <property type="entry name" value="PRK07111.1"/>
    <property type="match status" value="1"/>
</dbReference>
<keyword evidence="2 3" id="KW-0067">ATP-binding</keyword>
<dbReference type="GO" id="GO:0005524">
    <property type="term" value="F:ATP binding"/>
    <property type="evidence" value="ECO:0007669"/>
    <property type="project" value="UniProtKB-UniRule"/>
</dbReference>
<reference evidence="5 6" key="1">
    <citation type="submission" date="2018-12" db="EMBL/GenBank/DDBJ databases">
        <title>First genome draft of Desulfovibrio legallis sp. nov.</title>
        <authorList>
            <person name="Ben Dhia O."/>
            <person name="Najjari A."/>
            <person name="Ferjani R."/>
            <person name="Fhoula I."/>
            <person name="Fardeau M.-L."/>
            <person name="Boudabbous A."/>
            <person name="Ouzari H.I."/>
        </authorList>
    </citation>
    <scope>NUCLEOTIDE SEQUENCE [LARGE SCALE GENOMIC DNA]</scope>
    <source>
        <strain evidence="5 6">H1T</strain>
    </source>
</reference>
<dbReference type="PROSITE" id="PS51161">
    <property type="entry name" value="ATP_CONE"/>
    <property type="match status" value="1"/>
</dbReference>
<comment type="caution">
    <text evidence="5">The sequence shown here is derived from an EMBL/GenBank/DDBJ whole genome shotgun (WGS) entry which is preliminary data.</text>
</comment>
<dbReference type="GO" id="GO:0004748">
    <property type="term" value="F:ribonucleoside-diphosphate reductase activity, thioredoxin disulfide as acceptor"/>
    <property type="evidence" value="ECO:0007669"/>
    <property type="project" value="TreeGrafter"/>
</dbReference>
<dbReference type="EMBL" id="SIXC01000009">
    <property type="protein sequence ID" value="TBH79393.1"/>
    <property type="molecule type" value="Genomic_DNA"/>
</dbReference>
<name>A0A6H3FB78_9BACT</name>
<dbReference type="AlphaFoldDB" id="A0A6H3FB78"/>
<gene>
    <name evidence="5" type="ORF">EB812_08480</name>
</gene>
<protein>
    <submittedName>
        <fullName evidence="5">Anaerobic ribonucleoside triphosphate reductase</fullName>
        <ecNumber evidence="5">1.17.4.2</ecNumber>
    </submittedName>
</protein>
<dbReference type="PANTHER" id="PTHR21075:SF0">
    <property type="entry name" value="ANAEROBIC RIBONUCLEOSIDE-TRIPHOSPHATE REDUCTASE"/>
    <property type="match status" value="1"/>
</dbReference>
<evidence type="ECO:0000313" key="6">
    <source>
        <dbReference type="Proteomes" id="UP000292919"/>
    </source>
</evidence>
<evidence type="ECO:0000256" key="3">
    <source>
        <dbReference type="PROSITE-ProRule" id="PRU00492"/>
    </source>
</evidence>
<dbReference type="Pfam" id="PF13597">
    <property type="entry name" value="NRDD"/>
    <property type="match status" value="1"/>
</dbReference>
<dbReference type="Proteomes" id="UP000292919">
    <property type="component" value="Unassembled WGS sequence"/>
</dbReference>
<dbReference type="GO" id="GO:0009265">
    <property type="term" value="P:2'-deoxyribonucleotide biosynthetic process"/>
    <property type="evidence" value="ECO:0007669"/>
    <property type="project" value="TreeGrafter"/>
</dbReference>
<dbReference type="InterPro" id="IPR012833">
    <property type="entry name" value="NrdD"/>
</dbReference>
<keyword evidence="6" id="KW-1185">Reference proteome</keyword>
<dbReference type="CDD" id="cd01675">
    <property type="entry name" value="RNR_III"/>
    <property type="match status" value="1"/>
</dbReference>
<organism evidence="5 6">
    <name type="scientific">Desulfovibrio legallii</name>
    <dbReference type="NCBI Taxonomy" id="571438"/>
    <lineage>
        <taxon>Bacteria</taxon>
        <taxon>Pseudomonadati</taxon>
        <taxon>Thermodesulfobacteriota</taxon>
        <taxon>Desulfovibrionia</taxon>
        <taxon>Desulfovibrionales</taxon>
        <taxon>Desulfovibrionaceae</taxon>
        <taxon>Desulfovibrio</taxon>
    </lineage>
</organism>
<proteinExistence type="predicted"/>
<dbReference type="PANTHER" id="PTHR21075">
    <property type="entry name" value="ANAEROBIC RIBONUCLEOSIDE-TRIPHOSPHATE REDUCTASE"/>
    <property type="match status" value="1"/>
</dbReference>
<dbReference type="SUPFAM" id="SSF51998">
    <property type="entry name" value="PFL-like glycyl radical enzymes"/>
    <property type="match status" value="1"/>
</dbReference>
<keyword evidence="1 3" id="KW-0547">Nucleotide-binding</keyword>
<dbReference type="RefSeq" id="WP_118230049.1">
    <property type="nucleotide sequence ID" value="NZ_JAQDZC010000030.1"/>
</dbReference>
<feature type="domain" description="ATP-cone" evidence="4">
    <location>
        <begin position="3"/>
        <end position="94"/>
    </location>
</feature>
<sequence length="750" mass="84041">MPACIIKRDGTEVPFDSVKILNAITKANKAVGGEDMSPTDLLFVTEKVCKKLEDRDLKHVEEIQDVVEESLIQYDYAKTAKAYILYRAEHTKIRNAETYLMDIYKKLTYSPALKEDIKRENANIDGDTAMGTMLKYGSEGSKFFIDNYILPKDASAAHINGDIHIHDKDFYMLTETCCQIDLIPLFKNGFSTGHGYLREPNSIESYSALACIAIQANQNEMHGGQSVPHFDFAMAGGIIKTFRKEYSRALRAYVRIAAGLDAEAARELVETLQTGLGEGPRMGSIEDYGRRMAAAAPDQAEMLAKAHAYAAQEALRYTDRRTYQAMEALIHNLNTMNSRAGAQVPFSSINYGTDVSAEGRMTTRNLLLATKAGLGNGETSIFPVQIFKVKEGVNYNPQDPNYDLFKLAMEVSALRLFPNFSFLDAPYNLQYYKAGDYNTEVAYMGCRTRVLGNVHDKNRQTTCGRGNLSFTSVNLPRLGLEAHGDVDRFFALLDDKIDLVFRQLLHRFKIQCAKKVRNYPFLMGEGIWIDSDKLDWDDSIGEVLKHGTLTIGFIGLAETLKALMGVHHGESEDAQALGLKIIGRMRQRCDQESEKTGLNFTLIATPAESLSGRFVALDKARYGSIPGITDRDYYTNSFHVPVYFPIKAFKKIQIEAPYHAMTNAGHITYVELDGDTCKNPEAFESIIRYMHDQGVGYGSINHPLDRDPVCGYVGVINDCCPRCGRKEGEGVSLDKLNQLRRKYPHMPHWD</sequence>
<evidence type="ECO:0000256" key="2">
    <source>
        <dbReference type="ARBA" id="ARBA00022840"/>
    </source>
</evidence>
<keyword evidence="5" id="KW-0560">Oxidoreductase</keyword>
<evidence type="ECO:0000313" key="5">
    <source>
        <dbReference type="EMBL" id="TBH79393.1"/>
    </source>
</evidence>
<dbReference type="GO" id="GO:0031250">
    <property type="term" value="C:anaerobic ribonucleoside-triphosphate reductase complex"/>
    <property type="evidence" value="ECO:0007669"/>
    <property type="project" value="TreeGrafter"/>
</dbReference>
<evidence type="ECO:0000256" key="1">
    <source>
        <dbReference type="ARBA" id="ARBA00022741"/>
    </source>
</evidence>
<dbReference type="InterPro" id="IPR005144">
    <property type="entry name" value="ATP-cone_dom"/>
</dbReference>
<evidence type="ECO:0000259" key="4">
    <source>
        <dbReference type="PROSITE" id="PS51161"/>
    </source>
</evidence>
<dbReference type="Gene3D" id="3.20.70.20">
    <property type="match status" value="1"/>
</dbReference>
<dbReference type="EC" id="1.17.4.2" evidence="5"/>
<dbReference type="Pfam" id="PF03477">
    <property type="entry name" value="ATP-cone"/>
    <property type="match status" value="1"/>
</dbReference>
<dbReference type="NCBIfam" id="TIGR02487">
    <property type="entry name" value="NrdD"/>
    <property type="match status" value="1"/>
</dbReference>
<dbReference type="GO" id="GO:0008998">
    <property type="term" value="F:ribonucleoside-triphosphate reductase (thioredoxin) activity"/>
    <property type="evidence" value="ECO:0007669"/>
    <property type="project" value="UniProtKB-EC"/>
</dbReference>